<evidence type="ECO:0000256" key="3">
    <source>
        <dbReference type="SAM" id="MobiDB-lite"/>
    </source>
</evidence>
<keyword evidence="6" id="KW-1185">Reference proteome</keyword>
<dbReference type="GO" id="GO:0016491">
    <property type="term" value="F:oxidoreductase activity"/>
    <property type="evidence" value="ECO:0007669"/>
    <property type="project" value="UniProtKB-KW"/>
</dbReference>
<evidence type="ECO:0008006" key="7">
    <source>
        <dbReference type="Google" id="ProtNLM"/>
    </source>
</evidence>
<keyword evidence="2" id="KW-0560">Oxidoreductase</keyword>
<feature type="compositionally biased region" description="Acidic residues" evidence="3">
    <location>
        <begin position="502"/>
        <end position="520"/>
    </location>
</feature>
<protein>
    <recommendedName>
        <fullName evidence="7">NAD(P)-binding protein</fullName>
    </recommendedName>
</protein>
<dbReference type="PRINTS" id="PR00081">
    <property type="entry name" value="GDHRDH"/>
</dbReference>
<reference evidence="6" key="1">
    <citation type="journal article" date="2023" name="Commun. Biol.">
        <title>Genome analysis of Parmales, the sister group of diatoms, reveals the evolutionary specialization of diatoms from phago-mixotrophs to photoautotrophs.</title>
        <authorList>
            <person name="Ban H."/>
            <person name="Sato S."/>
            <person name="Yoshikawa S."/>
            <person name="Yamada K."/>
            <person name="Nakamura Y."/>
            <person name="Ichinomiya M."/>
            <person name="Sato N."/>
            <person name="Blanc-Mathieu R."/>
            <person name="Endo H."/>
            <person name="Kuwata A."/>
            <person name="Ogata H."/>
        </authorList>
    </citation>
    <scope>NUCLEOTIDE SEQUENCE [LARGE SCALE GENOMIC DNA]</scope>
    <source>
        <strain evidence="6">NIES 3699</strain>
    </source>
</reference>
<evidence type="ECO:0000256" key="4">
    <source>
        <dbReference type="SAM" id="SignalP"/>
    </source>
</evidence>
<feature type="region of interest" description="Disordered" evidence="3">
    <location>
        <begin position="486"/>
        <end position="547"/>
    </location>
</feature>
<organism evidence="5 6">
    <name type="scientific">Triparma verrucosa</name>
    <dbReference type="NCBI Taxonomy" id="1606542"/>
    <lineage>
        <taxon>Eukaryota</taxon>
        <taxon>Sar</taxon>
        <taxon>Stramenopiles</taxon>
        <taxon>Ochrophyta</taxon>
        <taxon>Bolidophyceae</taxon>
        <taxon>Parmales</taxon>
        <taxon>Triparmaceae</taxon>
        <taxon>Triparma</taxon>
    </lineage>
</organism>
<evidence type="ECO:0000313" key="6">
    <source>
        <dbReference type="Proteomes" id="UP001165160"/>
    </source>
</evidence>
<dbReference type="InterPro" id="IPR002347">
    <property type="entry name" value="SDR_fam"/>
</dbReference>
<gene>
    <name evidence="5" type="ORF">TrVE_jg11764</name>
</gene>
<name>A0A9W7CH40_9STRA</name>
<evidence type="ECO:0000256" key="1">
    <source>
        <dbReference type="ARBA" id="ARBA00006484"/>
    </source>
</evidence>
<dbReference type="PROSITE" id="PS00061">
    <property type="entry name" value="ADH_SHORT"/>
    <property type="match status" value="1"/>
</dbReference>
<dbReference type="CDD" id="cd05233">
    <property type="entry name" value="SDR_c"/>
    <property type="match status" value="1"/>
</dbReference>
<dbReference type="PANTHER" id="PTHR42901:SF1">
    <property type="entry name" value="ALCOHOL DEHYDROGENASE"/>
    <property type="match status" value="1"/>
</dbReference>
<evidence type="ECO:0000256" key="2">
    <source>
        <dbReference type="ARBA" id="ARBA00023002"/>
    </source>
</evidence>
<dbReference type="PANTHER" id="PTHR42901">
    <property type="entry name" value="ALCOHOL DEHYDROGENASE"/>
    <property type="match status" value="1"/>
</dbReference>
<dbReference type="Pfam" id="PF00106">
    <property type="entry name" value="adh_short"/>
    <property type="match status" value="1"/>
</dbReference>
<dbReference type="AlphaFoldDB" id="A0A9W7CH40"/>
<comment type="caution">
    <text evidence="5">The sequence shown here is derived from an EMBL/GenBank/DDBJ whole genome shotgun (WGS) entry which is preliminary data.</text>
</comment>
<dbReference type="EMBL" id="BRXX01000375">
    <property type="protein sequence ID" value="GMI08127.1"/>
    <property type="molecule type" value="Genomic_DNA"/>
</dbReference>
<dbReference type="InterPro" id="IPR020904">
    <property type="entry name" value="Sc_DH/Rdtase_CS"/>
</dbReference>
<accession>A0A9W7CH40</accession>
<dbReference type="InterPro" id="IPR036291">
    <property type="entry name" value="NAD(P)-bd_dom_sf"/>
</dbReference>
<dbReference type="Gene3D" id="3.40.50.720">
    <property type="entry name" value="NAD(P)-binding Rossmann-like Domain"/>
    <property type="match status" value="1"/>
</dbReference>
<feature type="chain" id="PRO_5040973766" description="NAD(P)-binding protein" evidence="4">
    <location>
        <begin position="22"/>
        <end position="547"/>
    </location>
</feature>
<keyword evidence="4" id="KW-0732">Signal</keyword>
<dbReference type="Proteomes" id="UP001165160">
    <property type="component" value="Unassembled WGS sequence"/>
</dbReference>
<dbReference type="SUPFAM" id="SSF51735">
    <property type="entry name" value="NAD(P)-binding Rossmann-fold domains"/>
    <property type="match status" value="1"/>
</dbReference>
<feature type="signal peptide" evidence="4">
    <location>
        <begin position="1"/>
        <end position="21"/>
    </location>
</feature>
<proteinExistence type="inferred from homology"/>
<sequence>MFSRYLLRFILLLIIIYETISSDISGVAASGEAQSGLWPPWPFNRGHTIPLRPLPRPPSPSPHSLTTSITSVTSSVAHGVFESFNPVRRTLQTVMGRVPAFYYPFIVSSVSATARPIILKSLTILGVGVGISNNLIVRNEIPAHLPLSGEVDELLKGSNLPPYLPPVSKPENASIISTNNYWEKTFQAWNIKRIHYRKLKEKQEYDNNLEKLKKGRWDARENMGKALVTGGGSGIGREISVRLLRAGYEIVYVGRKERGLKYEGEMYGRKVTFLKKDLKREWDGVDFRDIDLLVCNAGVGGGATLLDTEWEDEIGVNLRSVVGMTKRFLECKNSEDDRSAGKGRRGIIFVGSVTGKEGVVGGVVYGGCKSFLGSFSRSLAREIRRKGCYERLNGKDKPPFTITNVVPGAVDTGFRERIESGWCWKIPTYVVKARSVADVGIRGWAEGREEVVVGGWNKLYVGMGGIGGEAVKRFADRMWCNNFAKRDEEVQDASPPPLEVPTAEDEEQEEGGGPELEEVEPGLIKDDGGAGTSDDENETLESGELTL</sequence>
<evidence type="ECO:0000313" key="5">
    <source>
        <dbReference type="EMBL" id="GMI08127.1"/>
    </source>
</evidence>
<comment type="similarity">
    <text evidence="1">Belongs to the short-chain dehydrogenases/reductases (SDR) family.</text>
</comment>